<comment type="caution">
    <text evidence="1">The sequence shown here is derived from an EMBL/GenBank/DDBJ whole genome shotgun (WGS) entry which is preliminary data.</text>
</comment>
<proteinExistence type="predicted"/>
<accession>A0A5A7V878</accession>
<evidence type="ECO:0000313" key="4">
    <source>
        <dbReference type="Proteomes" id="UP000321947"/>
    </source>
</evidence>
<reference evidence="3 4" key="1">
    <citation type="submission" date="2019-08" db="EMBL/GenBank/DDBJ databases">
        <title>Draft genome sequences of two oriental melons (Cucumis melo L. var makuwa).</title>
        <authorList>
            <person name="Kwon S.-Y."/>
        </authorList>
    </citation>
    <scope>NUCLEOTIDE SEQUENCE [LARGE SCALE GENOMIC DNA]</scope>
    <source>
        <strain evidence="4">cv. Chang Bougi</strain>
        <strain evidence="3">cv. SW 3</strain>
        <tissue evidence="1">Leaf</tissue>
    </source>
</reference>
<dbReference type="OrthoDB" id="1713445at2759"/>
<evidence type="ECO:0000313" key="3">
    <source>
        <dbReference type="Proteomes" id="UP000321393"/>
    </source>
</evidence>
<gene>
    <name evidence="2" type="ORF">E5676_scaffold828G00460</name>
    <name evidence="1" type="ORF">E6C27_scaffold508G00510</name>
</gene>
<dbReference type="Proteomes" id="UP000321393">
    <property type="component" value="Unassembled WGS sequence"/>
</dbReference>
<dbReference type="AlphaFoldDB" id="A0A5A7V878"/>
<dbReference type="Proteomes" id="UP000321947">
    <property type="component" value="Unassembled WGS sequence"/>
</dbReference>
<dbReference type="EMBL" id="SSTD01010532">
    <property type="protein sequence ID" value="TYK11672.1"/>
    <property type="molecule type" value="Genomic_DNA"/>
</dbReference>
<dbReference type="EMBL" id="SSTE01002676">
    <property type="protein sequence ID" value="KAA0063414.1"/>
    <property type="molecule type" value="Genomic_DNA"/>
</dbReference>
<evidence type="ECO:0000313" key="2">
    <source>
        <dbReference type="EMBL" id="TYK11672.1"/>
    </source>
</evidence>
<organism evidence="1 3">
    <name type="scientific">Cucumis melo var. makuwa</name>
    <name type="common">Oriental melon</name>
    <dbReference type="NCBI Taxonomy" id="1194695"/>
    <lineage>
        <taxon>Eukaryota</taxon>
        <taxon>Viridiplantae</taxon>
        <taxon>Streptophyta</taxon>
        <taxon>Embryophyta</taxon>
        <taxon>Tracheophyta</taxon>
        <taxon>Spermatophyta</taxon>
        <taxon>Magnoliopsida</taxon>
        <taxon>eudicotyledons</taxon>
        <taxon>Gunneridae</taxon>
        <taxon>Pentapetalae</taxon>
        <taxon>rosids</taxon>
        <taxon>fabids</taxon>
        <taxon>Cucurbitales</taxon>
        <taxon>Cucurbitaceae</taxon>
        <taxon>Benincaseae</taxon>
        <taxon>Cucumis</taxon>
    </lineage>
</organism>
<protein>
    <submittedName>
        <fullName evidence="1">Uncharacterized protein</fullName>
    </submittedName>
</protein>
<name>A0A5A7V878_CUCMM</name>
<evidence type="ECO:0000313" key="1">
    <source>
        <dbReference type="EMBL" id="KAA0063414.1"/>
    </source>
</evidence>
<sequence>MQGLSKSPNLLFYGWVLRCTVWPESGGRFYLHLPVGPNQQGWISFANMIKDFLSVSTSKEDIRMKGVDMLELPAFSQSMLEFPAFKGKSSSWVHKNSEVLREDFKSILDVVKGYGGWISIKNLPLDYWSIDVYKAIGGFFGGFESISLKTMNLINCSEAKIKVSQNLCGFLPAMVELRDAFRDNIFLNFGDIKVLEAPKVIEEALFISYVNNLIDLLRINQVLLDEGGESPDMMKLEWAFLSSKYSNQDFRGTLLKS</sequence>